<feature type="chain" id="PRO_5041921370" evidence="1">
    <location>
        <begin position="25"/>
        <end position="395"/>
    </location>
</feature>
<dbReference type="Gene3D" id="2.70.70.10">
    <property type="entry name" value="Glucose Permease (Domain IIA)"/>
    <property type="match status" value="1"/>
</dbReference>
<protein>
    <submittedName>
        <fullName evidence="3">M23 family metallopeptidase</fullName>
    </submittedName>
</protein>
<feature type="signal peptide" evidence="1">
    <location>
        <begin position="1"/>
        <end position="24"/>
    </location>
</feature>
<name>A0AAF0CBZ6_9PROT</name>
<dbReference type="PANTHER" id="PTHR21666:SF270">
    <property type="entry name" value="MUREIN HYDROLASE ACTIVATOR ENVC"/>
    <property type="match status" value="1"/>
</dbReference>
<accession>A0AAF0CBZ6</accession>
<evidence type="ECO:0000313" key="3">
    <source>
        <dbReference type="EMBL" id="WDI32215.1"/>
    </source>
</evidence>
<dbReference type="RefSeq" id="WP_274494122.1">
    <property type="nucleotide sequence ID" value="NZ_CP118166.1"/>
</dbReference>
<evidence type="ECO:0000259" key="2">
    <source>
        <dbReference type="Pfam" id="PF01551"/>
    </source>
</evidence>
<sequence length="395" mass="42573">MIRFFSLSLSALAALAMTAQGAHALDIVTAPDKHVFVNDANPGKGYYDVMIGTILLRNDEAEAATLKGLHIDVLGGEGEIISKSLPVSDVVAKTREFAGMTQQGLGVFLNSQVLNEGGPSAVFGDETRFAGSPQLGSGDMLIATAQYFAADFAPRAIAITAVYEDGAGRINSVRHDLAVKRREQKIDYIAPLDGAWLMRAFPNLFSHHRFIPSNEFALDFFKTGPDGALDRGERLSGDDDYGYGEPVRAVADGEVVFVISGETQNADALTRREGENVSDAQARITQYQFSRFIEDIRSAAAGNLVVIKHEQDGQTEYSSYGHLASGSVKVKTGDRVRQGDVIASVGNTGDSTLTHLHFQLNAGPDPFFSQSLPVTFSNARPAYIGQDPGLFMQFE</sequence>
<dbReference type="SUPFAM" id="SSF51261">
    <property type="entry name" value="Duplicated hybrid motif"/>
    <property type="match status" value="1"/>
</dbReference>
<dbReference type="KEGG" id="hfl:PUV54_03285"/>
<dbReference type="EMBL" id="CP118166">
    <property type="protein sequence ID" value="WDI32215.1"/>
    <property type="molecule type" value="Genomic_DNA"/>
</dbReference>
<evidence type="ECO:0000256" key="1">
    <source>
        <dbReference type="SAM" id="SignalP"/>
    </source>
</evidence>
<dbReference type="Proteomes" id="UP001214043">
    <property type="component" value="Chromosome"/>
</dbReference>
<reference evidence="3" key="1">
    <citation type="submission" date="2023-02" db="EMBL/GenBank/DDBJ databases">
        <title>Genome sequence of Hyphococcus flavus.</title>
        <authorList>
            <person name="Rong J.-C."/>
            <person name="Zhao Q."/>
            <person name="Yi M."/>
            <person name="Wu J.-Y."/>
        </authorList>
    </citation>
    <scope>NUCLEOTIDE SEQUENCE</scope>
    <source>
        <strain evidence="3">MCCC 1K03223</strain>
    </source>
</reference>
<dbReference type="Pfam" id="PF01551">
    <property type="entry name" value="Peptidase_M23"/>
    <property type="match status" value="1"/>
</dbReference>
<dbReference type="InterPro" id="IPR050570">
    <property type="entry name" value="Cell_wall_metabolism_enzyme"/>
</dbReference>
<dbReference type="AlphaFoldDB" id="A0AAF0CBZ6"/>
<organism evidence="3 4">
    <name type="scientific">Hyphococcus flavus</name>
    <dbReference type="NCBI Taxonomy" id="1866326"/>
    <lineage>
        <taxon>Bacteria</taxon>
        <taxon>Pseudomonadati</taxon>
        <taxon>Pseudomonadota</taxon>
        <taxon>Alphaproteobacteria</taxon>
        <taxon>Parvularculales</taxon>
        <taxon>Parvularculaceae</taxon>
        <taxon>Hyphococcus</taxon>
    </lineage>
</organism>
<evidence type="ECO:0000313" key="4">
    <source>
        <dbReference type="Proteomes" id="UP001214043"/>
    </source>
</evidence>
<feature type="domain" description="M23ase beta-sheet core" evidence="2">
    <location>
        <begin position="244"/>
        <end position="362"/>
    </location>
</feature>
<gene>
    <name evidence="3" type="ORF">PUV54_03285</name>
</gene>
<keyword evidence="1" id="KW-0732">Signal</keyword>
<dbReference type="InterPro" id="IPR011055">
    <property type="entry name" value="Dup_hybrid_motif"/>
</dbReference>
<dbReference type="PANTHER" id="PTHR21666">
    <property type="entry name" value="PEPTIDASE-RELATED"/>
    <property type="match status" value="1"/>
</dbReference>
<dbReference type="GO" id="GO:0004222">
    <property type="term" value="F:metalloendopeptidase activity"/>
    <property type="evidence" value="ECO:0007669"/>
    <property type="project" value="TreeGrafter"/>
</dbReference>
<dbReference type="InterPro" id="IPR016047">
    <property type="entry name" value="M23ase_b-sheet_dom"/>
</dbReference>
<dbReference type="CDD" id="cd12797">
    <property type="entry name" value="M23_peptidase"/>
    <property type="match status" value="1"/>
</dbReference>
<keyword evidence="4" id="KW-1185">Reference proteome</keyword>
<proteinExistence type="predicted"/>